<dbReference type="InterPro" id="IPR050259">
    <property type="entry name" value="SDR"/>
</dbReference>
<dbReference type="FunFam" id="3.40.50.720:FF:000084">
    <property type="entry name" value="Short-chain dehydrogenase reductase"/>
    <property type="match status" value="1"/>
</dbReference>
<evidence type="ECO:0000256" key="1">
    <source>
        <dbReference type="ARBA" id="ARBA00006484"/>
    </source>
</evidence>
<evidence type="ECO:0000313" key="2">
    <source>
        <dbReference type="EMBL" id="MZI95799.1"/>
    </source>
</evidence>
<accession>A0A7X4RX12</accession>
<reference evidence="2 3" key="1">
    <citation type="submission" date="2019-10" db="EMBL/GenBank/DDBJ databases">
        <title>Vibrio sp. nov. isolated from a shrimp pond.</title>
        <authorList>
            <person name="Gomez-Gil B."/>
            <person name="Enciso-Ibarra J."/>
            <person name="Enciso-Ibarra K."/>
            <person name="Bolan-Mejia C."/>
        </authorList>
    </citation>
    <scope>NUCLEOTIDE SEQUENCE [LARGE SCALE GENOMIC DNA]</scope>
    <source>
        <strain evidence="2 3">CAIM 722</strain>
    </source>
</reference>
<dbReference type="EMBL" id="WEKT01000072">
    <property type="protein sequence ID" value="MZI95799.1"/>
    <property type="molecule type" value="Genomic_DNA"/>
</dbReference>
<dbReference type="Pfam" id="PF13561">
    <property type="entry name" value="adh_short_C2"/>
    <property type="match status" value="1"/>
</dbReference>
<dbReference type="AlphaFoldDB" id="A0A7X4RX12"/>
<dbReference type="PANTHER" id="PTHR42879:SF2">
    <property type="entry name" value="3-OXOACYL-[ACYL-CARRIER-PROTEIN] REDUCTASE FABG"/>
    <property type="match status" value="1"/>
</dbReference>
<evidence type="ECO:0000313" key="3">
    <source>
        <dbReference type="Proteomes" id="UP000462621"/>
    </source>
</evidence>
<dbReference type="SUPFAM" id="SSF51735">
    <property type="entry name" value="NAD(P)-binding Rossmann-fold domains"/>
    <property type="match status" value="1"/>
</dbReference>
<sequence>MYTYELDYYCNRYGYWKIRIFSILTSIKQSNGVVLLGVFMASYKGKRVVITGGTRGIGYQLARKYFDLGAEVIITGTKEVYLGDDSFKYIKLKCNDRKSIDEFINYLSLYGHIDIFINNAGINIINHVDDINISDFDDVIDINLKAPFILSKLVACNYMKEGDKILNIASIWSVITRRGRVSYISSKNGLVGLTKGLATDLAEKGILVNSISPGFVKTELTFNSLSKEEIEELENKIPLGRLAEPIEIANVAAFITSDENSYITGQNIVVDGGFCNV</sequence>
<dbReference type="Gene3D" id="3.40.50.720">
    <property type="entry name" value="NAD(P)-binding Rossmann-like Domain"/>
    <property type="match status" value="1"/>
</dbReference>
<dbReference type="PANTHER" id="PTHR42879">
    <property type="entry name" value="3-OXOACYL-(ACYL-CARRIER-PROTEIN) REDUCTASE"/>
    <property type="match status" value="1"/>
</dbReference>
<proteinExistence type="inferred from homology"/>
<protein>
    <submittedName>
        <fullName evidence="2">SDR family oxidoreductase</fullName>
    </submittedName>
</protein>
<comment type="caution">
    <text evidence="2">The sequence shown here is derived from an EMBL/GenBank/DDBJ whole genome shotgun (WGS) entry which is preliminary data.</text>
</comment>
<dbReference type="PRINTS" id="PR00080">
    <property type="entry name" value="SDRFAMILY"/>
</dbReference>
<name>A0A7X4RX12_9VIBR</name>
<dbReference type="CDD" id="cd05233">
    <property type="entry name" value="SDR_c"/>
    <property type="match status" value="1"/>
</dbReference>
<dbReference type="Proteomes" id="UP000462621">
    <property type="component" value="Unassembled WGS sequence"/>
</dbReference>
<keyword evidence="3" id="KW-1185">Reference proteome</keyword>
<organism evidence="2 3">
    <name type="scientific">Vibrio eleionomae</name>
    <dbReference type="NCBI Taxonomy" id="2653505"/>
    <lineage>
        <taxon>Bacteria</taxon>
        <taxon>Pseudomonadati</taxon>
        <taxon>Pseudomonadota</taxon>
        <taxon>Gammaproteobacteria</taxon>
        <taxon>Vibrionales</taxon>
        <taxon>Vibrionaceae</taxon>
        <taxon>Vibrio</taxon>
    </lineage>
</organism>
<dbReference type="PRINTS" id="PR00081">
    <property type="entry name" value="GDHRDH"/>
</dbReference>
<dbReference type="InterPro" id="IPR002347">
    <property type="entry name" value="SDR_fam"/>
</dbReference>
<gene>
    <name evidence="2" type="ORF">F9817_21680</name>
</gene>
<comment type="similarity">
    <text evidence="1">Belongs to the short-chain dehydrogenases/reductases (SDR) family.</text>
</comment>
<dbReference type="InterPro" id="IPR036291">
    <property type="entry name" value="NAD(P)-bd_dom_sf"/>
</dbReference>